<dbReference type="Pfam" id="PF02073">
    <property type="entry name" value="Peptidase_M29"/>
    <property type="match status" value="1"/>
</dbReference>
<comment type="caution">
    <text evidence="10">The sequence shown here is derived from an EMBL/GenBank/DDBJ whole genome shotgun (WGS) entry which is preliminary data.</text>
</comment>
<name>A0A1F5E556_9BACT</name>
<comment type="cofactor">
    <cofactor evidence="3">
        <name>Zn(2+)</name>
        <dbReference type="ChEBI" id="CHEBI:29105"/>
    </cofactor>
</comment>
<evidence type="ECO:0000256" key="8">
    <source>
        <dbReference type="ARBA" id="ARBA00022801"/>
    </source>
</evidence>
<dbReference type="PRINTS" id="PR00919">
    <property type="entry name" value="THERMOPTASE"/>
</dbReference>
<dbReference type="Gene3D" id="3.40.1830.10">
    <property type="entry name" value="Thermophilic metalloprotease (M29)"/>
    <property type="match status" value="1"/>
</dbReference>
<evidence type="ECO:0000256" key="4">
    <source>
        <dbReference type="ARBA" id="ARBA00008236"/>
    </source>
</evidence>
<evidence type="ECO:0000256" key="5">
    <source>
        <dbReference type="ARBA" id="ARBA00022438"/>
    </source>
</evidence>
<evidence type="ECO:0000313" key="10">
    <source>
        <dbReference type="EMBL" id="OGD62503.1"/>
    </source>
</evidence>
<dbReference type="InterPro" id="IPR035097">
    <property type="entry name" value="M29_N-terminal"/>
</dbReference>
<comment type="cofactor">
    <cofactor evidence="2">
        <name>Mg(2+)</name>
        <dbReference type="ChEBI" id="CHEBI:18420"/>
    </cofactor>
</comment>
<dbReference type="PANTHER" id="PTHR34448">
    <property type="entry name" value="AMINOPEPTIDASE"/>
    <property type="match status" value="1"/>
</dbReference>
<evidence type="ECO:0000313" key="11">
    <source>
        <dbReference type="Proteomes" id="UP000177006"/>
    </source>
</evidence>
<dbReference type="InterPro" id="IPR052170">
    <property type="entry name" value="M29_Exopeptidase"/>
</dbReference>
<evidence type="ECO:0000256" key="6">
    <source>
        <dbReference type="ARBA" id="ARBA00022670"/>
    </source>
</evidence>
<dbReference type="GO" id="GO:0046872">
    <property type="term" value="F:metal ion binding"/>
    <property type="evidence" value="ECO:0007669"/>
    <property type="project" value="UniProtKB-KW"/>
</dbReference>
<dbReference type="GO" id="GO:0008237">
    <property type="term" value="F:metallopeptidase activity"/>
    <property type="evidence" value="ECO:0007669"/>
    <property type="project" value="UniProtKB-KW"/>
</dbReference>
<dbReference type="PANTHER" id="PTHR34448:SF3">
    <property type="entry name" value="AMINOPEPTIDASE AMPS"/>
    <property type="match status" value="1"/>
</dbReference>
<keyword evidence="5" id="KW-0031">Aminopeptidase</keyword>
<dbReference type="GO" id="GO:0004177">
    <property type="term" value="F:aminopeptidase activity"/>
    <property type="evidence" value="ECO:0007669"/>
    <property type="project" value="UniProtKB-KW"/>
</dbReference>
<sequence>MKYQPSQKILEKYADVLVNFALGSGQGIKKGEVVELVVWEAAKPFYIELRKAILKSGGHIISRYQPDDDQDYNPSRDFYELASSEQLRFLPGKYLRGLVRQVDHSIIILSETNKLALEGIDPKKIMTVAQAIKPYRDWLQEKENKGKYTWTIAAYATHEMAKHADLTLKEYWQQLIKGCYLNETDPVKEWQKVYQQISHYQQRLNSLSIEKIHAEGVGIDLWLTLGKKRRWMGGSGRNVPSFEIFTSPDWRGTEGKISFNQPLYRNEHLITGIELEFKKGKIVKYKARRNQKYLQEMIRVPGADRVGEFSLTDTRFSRITKFMAETLFDENMGGKEGNTHIALGMAFPDCYNGNPNQVSKKEWRKLGFNDSAIHADIISTDRRRVTAYLKNGTKKVIYREGKFVI</sequence>
<proteinExistence type="inferred from homology"/>
<comment type="similarity">
    <text evidence="4">Belongs to the peptidase M29 family.</text>
</comment>
<dbReference type="EMBL" id="MEZK01000021">
    <property type="protein sequence ID" value="OGD62503.1"/>
    <property type="molecule type" value="Genomic_DNA"/>
</dbReference>
<keyword evidence="7" id="KW-0479">Metal-binding</keyword>
<evidence type="ECO:0000256" key="9">
    <source>
        <dbReference type="ARBA" id="ARBA00023049"/>
    </source>
</evidence>
<dbReference type="SUPFAM" id="SSF144052">
    <property type="entry name" value="Thermophilic metalloprotease-like"/>
    <property type="match status" value="1"/>
</dbReference>
<evidence type="ECO:0000256" key="3">
    <source>
        <dbReference type="ARBA" id="ARBA00001947"/>
    </source>
</evidence>
<keyword evidence="9 10" id="KW-0482">Metalloprotease</keyword>
<keyword evidence="8" id="KW-0378">Hydrolase</keyword>
<accession>A0A1F5E556</accession>
<dbReference type="AlphaFoldDB" id="A0A1F5E556"/>
<organism evidence="10 11">
    <name type="scientific">Candidatus Beckwithbacteria bacterium RBG_13_42_9</name>
    <dbReference type="NCBI Taxonomy" id="1797457"/>
    <lineage>
        <taxon>Bacteria</taxon>
        <taxon>Candidatus Beckwithiibacteriota</taxon>
    </lineage>
</organism>
<evidence type="ECO:0000256" key="7">
    <source>
        <dbReference type="ARBA" id="ARBA00022723"/>
    </source>
</evidence>
<protein>
    <submittedName>
        <fullName evidence="10">Thermophilic metalloprotease (M29) superfamily</fullName>
    </submittedName>
</protein>
<dbReference type="STRING" id="1797457.A2160_00300"/>
<keyword evidence="6 10" id="KW-0645">Protease</keyword>
<gene>
    <name evidence="10" type="ORF">A2160_00300</name>
</gene>
<dbReference type="InterPro" id="IPR000787">
    <property type="entry name" value="Peptidase_M29"/>
</dbReference>
<evidence type="ECO:0000256" key="1">
    <source>
        <dbReference type="ARBA" id="ARBA00001941"/>
    </source>
</evidence>
<comment type="cofactor">
    <cofactor evidence="1">
        <name>Co(2+)</name>
        <dbReference type="ChEBI" id="CHEBI:48828"/>
    </cofactor>
</comment>
<evidence type="ECO:0000256" key="2">
    <source>
        <dbReference type="ARBA" id="ARBA00001946"/>
    </source>
</evidence>
<dbReference type="Proteomes" id="UP000177006">
    <property type="component" value="Unassembled WGS sequence"/>
</dbReference>
<reference evidence="10 11" key="1">
    <citation type="journal article" date="2016" name="Nat. Commun.">
        <title>Thousands of microbial genomes shed light on interconnected biogeochemical processes in an aquifer system.</title>
        <authorList>
            <person name="Anantharaman K."/>
            <person name="Brown C.T."/>
            <person name="Hug L.A."/>
            <person name="Sharon I."/>
            <person name="Castelle C.J."/>
            <person name="Probst A.J."/>
            <person name="Thomas B.C."/>
            <person name="Singh A."/>
            <person name="Wilkins M.J."/>
            <person name="Karaoz U."/>
            <person name="Brodie E.L."/>
            <person name="Williams K.H."/>
            <person name="Hubbard S.S."/>
            <person name="Banfield J.F."/>
        </authorList>
    </citation>
    <scope>NUCLEOTIDE SEQUENCE [LARGE SCALE GENOMIC DNA]</scope>
</reference>
<dbReference type="GO" id="GO:0006508">
    <property type="term" value="P:proteolysis"/>
    <property type="evidence" value="ECO:0007669"/>
    <property type="project" value="UniProtKB-KW"/>
</dbReference>